<evidence type="ECO:0000313" key="2">
    <source>
        <dbReference type="Proteomes" id="UP000077405"/>
    </source>
</evidence>
<organism evidence="1 2">
    <name type="scientific">Azospirillum humicireducens</name>
    <dbReference type="NCBI Taxonomy" id="1226968"/>
    <lineage>
        <taxon>Bacteria</taxon>
        <taxon>Pseudomonadati</taxon>
        <taxon>Pseudomonadota</taxon>
        <taxon>Alphaproteobacteria</taxon>
        <taxon>Rhodospirillales</taxon>
        <taxon>Azospirillaceae</taxon>
        <taxon>Azospirillum</taxon>
    </lineage>
</organism>
<name>A0A160JF43_9PROT</name>
<gene>
    <name evidence="1" type="ORF">A6A40_05575</name>
</gene>
<proteinExistence type="predicted"/>
<reference evidence="1 2" key="1">
    <citation type="journal article" date="2013" name="Int. J. Syst. Evol. Microbiol.">
        <title>Azospirillum humicireducens sp. nov., a nitrogen-fixing bacterium isolated from a microbial fuel cell.</title>
        <authorList>
            <person name="Zhou S."/>
            <person name="Han L."/>
            <person name="Wang Y."/>
            <person name="Yang G."/>
            <person name="Zhuang L."/>
            <person name="Hu P."/>
        </authorList>
    </citation>
    <scope>NUCLEOTIDE SEQUENCE [LARGE SCALE GENOMIC DNA]</scope>
    <source>
        <strain evidence="1 2">SgZ-5</strain>
    </source>
</reference>
<dbReference type="KEGG" id="ahu:A6A40_05575"/>
<keyword evidence="2" id="KW-1185">Reference proteome</keyword>
<accession>A0A160JF43</accession>
<sequence length="74" mass="8615">MKQVSRHCSLFHPATMQSREMPFADQQRQDIQRASMIENSHSFLSRLRLVDKSRTKILEQPWFQGIIPATAQSS</sequence>
<dbReference type="EMBL" id="CP015285">
    <property type="protein sequence ID" value="ANC91416.1"/>
    <property type="molecule type" value="Genomic_DNA"/>
</dbReference>
<dbReference type="AlphaFoldDB" id="A0A160JF43"/>
<evidence type="ECO:0000313" key="1">
    <source>
        <dbReference type="EMBL" id="ANC91416.1"/>
    </source>
</evidence>
<protein>
    <submittedName>
        <fullName evidence="1">Uncharacterized protein</fullName>
    </submittedName>
</protein>
<dbReference type="Proteomes" id="UP000077405">
    <property type="component" value="Chromosome"/>
</dbReference>